<name>A0A5J4WNT3_9EUKA</name>
<dbReference type="Pfam" id="PF04376">
    <property type="entry name" value="ATE_N"/>
    <property type="match status" value="1"/>
</dbReference>
<proteinExistence type="predicted"/>
<dbReference type="PANTHER" id="PTHR21367">
    <property type="entry name" value="ARGININE-TRNA-PROTEIN TRANSFERASE 1"/>
    <property type="match status" value="1"/>
</dbReference>
<dbReference type="InterPro" id="IPR030700">
    <property type="entry name" value="N-end_Aminoacyl_Trfase"/>
</dbReference>
<evidence type="ECO:0000313" key="3">
    <source>
        <dbReference type="Proteomes" id="UP000324800"/>
    </source>
</evidence>
<protein>
    <recommendedName>
        <fullName evidence="1">N-end aminoacyl transferase N-terminal domain-containing protein</fullName>
    </recommendedName>
</protein>
<dbReference type="AlphaFoldDB" id="A0A5J4WNT3"/>
<dbReference type="GO" id="GO:0005737">
    <property type="term" value="C:cytoplasm"/>
    <property type="evidence" value="ECO:0007669"/>
    <property type="project" value="TreeGrafter"/>
</dbReference>
<dbReference type="GO" id="GO:0004057">
    <property type="term" value="F:arginyl-tRNA--protein transferase activity"/>
    <property type="evidence" value="ECO:0007669"/>
    <property type="project" value="InterPro"/>
</dbReference>
<sequence length="99" mass="11841">MHTILLHPEDNIEPMHDCGYCHKQSEITISSFTISGQEMDAEDYEELINRGFRRSGMYCYTYYPWFNCCPGFAIRADALRYNFSSTNHRDFRRWRLANK</sequence>
<dbReference type="Proteomes" id="UP000324800">
    <property type="component" value="Unassembled WGS sequence"/>
</dbReference>
<organism evidence="2 3">
    <name type="scientific">Streblomastix strix</name>
    <dbReference type="NCBI Taxonomy" id="222440"/>
    <lineage>
        <taxon>Eukaryota</taxon>
        <taxon>Metamonada</taxon>
        <taxon>Preaxostyla</taxon>
        <taxon>Oxymonadida</taxon>
        <taxon>Streblomastigidae</taxon>
        <taxon>Streblomastix</taxon>
    </lineage>
</organism>
<evidence type="ECO:0000259" key="1">
    <source>
        <dbReference type="Pfam" id="PF04376"/>
    </source>
</evidence>
<accession>A0A5J4WNT3</accession>
<reference evidence="2 3" key="1">
    <citation type="submission" date="2019-03" db="EMBL/GenBank/DDBJ databases">
        <title>Single cell metagenomics reveals metabolic interactions within the superorganism composed of flagellate Streblomastix strix and complex community of Bacteroidetes bacteria on its surface.</title>
        <authorList>
            <person name="Treitli S.C."/>
            <person name="Kolisko M."/>
            <person name="Husnik F."/>
            <person name="Keeling P."/>
            <person name="Hampl V."/>
        </authorList>
    </citation>
    <scope>NUCLEOTIDE SEQUENCE [LARGE SCALE GENOMIC DNA]</scope>
    <source>
        <strain evidence="2">ST1C</strain>
    </source>
</reference>
<evidence type="ECO:0000313" key="2">
    <source>
        <dbReference type="EMBL" id="KAA6396075.1"/>
    </source>
</evidence>
<gene>
    <name evidence="2" type="ORF">EZS28_008398</name>
</gene>
<feature type="domain" description="N-end aminoacyl transferase N-terminal" evidence="1">
    <location>
        <begin position="16"/>
        <end position="87"/>
    </location>
</feature>
<dbReference type="OrthoDB" id="74183at2759"/>
<dbReference type="PANTHER" id="PTHR21367:SF1">
    <property type="entry name" value="ARGINYL-TRNA--PROTEIN TRANSFERASE 1"/>
    <property type="match status" value="1"/>
</dbReference>
<dbReference type="InterPro" id="IPR007471">
    <property type="entry name" value="N-end_Aminoacyl_Trfase_N"/>
</dbReference>
<dbReference type="EMBL" id="SNRW01001524">
    <property type="protein sequence ID" value="KAA6396075.1"/>
    <property type="molecule type" value="Genomic_DNA"/>
</dbReference>
<comment type="caution">
    <text evidence="2">The sequence shown here is derived from an EMBL/GenBank/DDBJ whole genome shotgun (WGS) entry which is preliminary data.</text>
</comment>